<dbReference type="Proteomes" id="UP001470230">
    <property type="component" value="Unassembled WGS sequence"/>
</dbReference>
<dbReference type="SMART" id="SM00671">
    <property type="entry name" value="SEL1"/>
    <property type="match status" value="2"/>
</dbReference>
<keyword evidence="3" id="KW-1185">Reference proteome</keyword>
<protein>
    <submittedName>
        <fullName evidence="2">Uncharacterized protein</fullName>
    </submittedName>
</protein>
<sequence>MYQKGKGVERNISKAIEYYKKAADLEDPTALYNLGSMYENGNGVELNISKQLNSIKKQLIWKIHQHCTTWVRSMKKELVLNKTIQKHLHIIKEQPTLDTCQT</sequence>
<dbReference type="PANTHER" id="PTHR11102">
    <property type="entry name" value="SEL-1-LIKE PROTEIN"/>
    <property type="match status" value="1"/>
</dbReference>
<evidence type="ECO:0000256" key="1">
    <source>
        <dbReference type="ARBA" id="ARBA00038101"/>
    </source>
</evidence>
<proteinExistence type="inferred from homology"/>
<dbReference type="InterPro" id="IPR006597">
    <property type="entry name" value="Sel1-like"/>
</dbReference>
<dbReference type="Gene3D" id="1.25.40.10">
    <property type="entry name" value="Tetratricopeptide repeat domain"/>
    <property type="match status" value="1"/>
</dbReference>
<dbReference type="EMBL" id="JAPFFF010000027">
    <property type="protein sequence ID" value="KAK8848308.1"/>
    <property type="molecule type" value="Genomic_DNA"/>
</dbReference>
<dbReference type="PANTHER" id="PTHR11102:SF160">
    <property type="entry name" value="ERAD-ASSOCIATED E3 UBIQUITIN-PROTEIN LIGASE COMPONENT HRD3"/>
    <property type="match status" value="1"/>
</dbReference>
<reference evidence="2 3" key="1">
    <citation type="submission" date="2024-04" db="EMBL/GenBank/DDBJ databases">
        <title>Tritrichomonas musculus Genome.</title>
        <authorList>
            <person name="Alves-Ferreira E."/>
            <person name="Grigg M."/>
            <person name="Lorenzi H."/>
            <person name="Galac M."/>
        </authorList>
    </citation>
    <scope>NUCLEOTIDE SEQUENCE [LARGE SCALE GENOMIC DNA]</scope>
    <source>
        <strain evidence="2 3">EAF2021</strain>
    </source>
</reference>
<evidence type="ECO:0000313" key="3">
    <source>
        <dbReference type="Proteomes" id="UP001470230"/>
    </source>
</evidence>
<accession>A0ABR2HK27</accession>
<gene>
    <name evidence="2" type="ORF">M9Y10_019369</name>
</gene>
<name>A0ABR2HK27_9EUKA</name>
<dbReference type="InterPro" id="IPR011990">
    <property type="entry name" value="TPR-like_helical_dom_sf"/>
</dbReference>
<dbReference type="SUPFAM" id="SSF81901">
    <property type="entry name" value="HCP-like"/>
    <property type="match status" value="1"/>
</dbReference>
<organism evidence="2 3">
    <name type="scientific">Tritrichomonas musculus</name>
    <dbReference type="NCBI Taxonomy" id="1915356"/>
    <lineage>
        <taxon>Eukaryota</taxon>
        <taxon>Metamonada</taxon>
        <taxon>Parabasalia</taxon>
        <taxon>Tritrichomonadida</taxon>
        <taxon>Tritrichomonadidae</taxon>
        <taxon>Tritrichomonas</taxon>
    </lineage>
</organism>
<dbReference type="Pfam" id="PF08238">
    <property type="entry name" value="Sel1"/>
    <property type="match status" value="2"/>
</dbReference>
<evidence type="ECO:0000313" key="2">
    <source>
        <dbReference type="EMBL" id="KAK8848308.1"/>
    </source>
</evidence>
<dbReference type="InterPro" id="IPR050767">
    <property type="entry name" value="Sel1_AlgK"/>
</dbReference>
<comment type="caution">
    <text evidence="2">The sequence shown here is derived from an EMBL/GenBank/DDBJ whole genome shotgun (WGS) entry which is preliminary data.</text>
</comment>
<comment type="similarity">
    <text evidence="1">Belongs to the sel-1 family.</text>
</comment>